<protein>
    <submittedName>
        <fullName evidence="1">Uncharacterized protein</fullName>
    </submittedName>
</protein>
<evidence type="ECO:0000313" key="2">
    <source>
        <dbReference type="Proteomes" id="UP000311382"/>
    </source>
</evidence>
<proteinExistence type="predicted"/>
<dbReference type="EMBL" id="SOZI01000080">
    <property type="protein sequence ID" value="TNY19933.1"/>
    <property type="molecule type" value="Genomic_DNA"/>
</dbReference>
<organism evidence="1 2">
    <name type="scientific">Rhodotorula diobovata</name>
    <dbReference type="NCBI Taxonomy" id="5288"/>
    <lineage>
        <taxon>Eukaryota</taxon>
        <taxon>Fungi</taxon>
        <taxon>Dikarya</taxon>
        <taxon>Basidiomycota</taxon>
        <taxon>Pucciniomycotina</taxon>
        <taxon>Microbotryomycetes</taxon>
        <taxon>Sporidiobolales</taxon>
        <taxon>Sporidiobolaceae</taxon>
        <taxon>Rhodotorula</taxon>
    </lineage>
</organism>
<comment type="caution">
    <text evidence="1">The sequence shown here is derived from an EMBL/GenBank/DDBJ whole genome shotgun (WGS) entry which is preliminary data.</text>
</comment>
<evidence type="ECO:0000313" key="1">
    <source>
        <dbReference type="EMBL" id="TNY19933.1"/>
    </source>
</evidence>
<gene>
    <name evidence="1" type="ORF">DMC30DRAFT_281006</name>
</gene>
<accession>A0A5C5FSU8</accession>
<dbReference type="AlphaFoldDB" id="A0A5C5FSU8"/>
<keyword evidence="2" id="KW-1185">Reference proteome</keyword>
<name>A0A5C5FSU8_9BASI</name>
<sequence>MPDADIETLRELRIEPAGPMGSPDAAGAAAQTGVSPEQFWTLLSKPSGSDLAVEYTRLKCLLIAYSFLDLHAVDVREAGLATTVTPWLLCSRQITNWSDAYMDALEEEGCSPAEIAHDTLTGRGVFHVLQPLLRHEVVSATLSADTYKSNPTLEFEEVADLTHKGLVAAIEDLKSADLSPFVRAHLEGLLQERLYCSRLAAAKVSAY</sequence>
<reference evidence="1 2" key="1">
    <citation type="submission" date="2019-03" db="EMBL/GenBank/DDBJ databases">
        <title>Rhodosporidium diobovatum UCD-FST 08-225 genome sequencing, assembly, and annotation.</title>
        <authorList>
            <person name="Fakankun I.U."/>
            <person name="Fristensky B."/>
            <person name="Levin D.B."/>
        </authorList>
    </citation>
    <scope>NUCLEOTIDE SEQUENCE [LARGE SCALE GENOMIC DNA]</scope>
    <source>
        <strain evidence="1 2">UCD-FST 08-225</strain>
    </source>
</reference>
<dbReference type="Proteomes" id="UP000311382">
    <property type="component" value="Unassembled WGS sequence"/>
</dbReference>